<keyword evidence="3" id="KW-1185">Reference proteome</keyword>
<dbReference type="EMBL" id="JAUEPP010000009">
    <property type="protein sequence ID" value="KAK3335049.1"/>
    <property type="molecule type" value="Genomic_DNA"/>
</dbReference>
<protein>
    <submittedName>
        <fullName evidence="2">Uncharacterized protein</fullName>
    </submittedName>
</protein>
<keyword evidence="1" id="KW-1133">Transmembrane helix</keyword>
<comment type="caution">
    <text evidence="2">The sequence shown here is derived from an EMBL/GenBank/DDBJ whole genome shotgun (WGS) entry which is preliminary data.</text>
</comment>
<dbReference type="GeneID" id="87860792"/>
<proteinExistence type="predicted"/>
<evidence type="ECO:0000313" key="2">
    <source>
        <dbReference type="EMBL" id="KAK3335049.1"/>
    </source>
</evidence>
<keyword evidence="1" id="KW-0812">Transmembrane</keyword>
<feature type="transmembrane region" description="Helical" evidence="1">
    <location>
        <begin position="83"/>
        <end position="105"/>
    </location>
</feature>
<reference evidence="2" key="2">
    <citation type="submission" date="2023-06" db="EMBL/GenBank/DDBJ databases">
        <authorList>
            <consortium name="Lawrence Berkeley National Laboratory"/>
            <person name="Haridas S."/>
            <person name="Hensen N."/>
            <person name="Bonometti L."/>
            <person name="Westerberg I."/>
            <person name="Brannstrom I.O."/>
            <person name="Guillou S."/>
            <person name="Cros-Aarteil S."/>
            <person name="Calhoun S."/>
            <person name="Kuo A."/>
            <person name="Mondo S."/>
            <person name="Pangilinan J."/>
            <person name="Riley R."/>
            <person name="Labutti K."/>
            <person name="Andreopoulos B."/>
            <person name="Lipzen A."/>
            <person name="Chen C."/>
            <person name="Yanf M."/>
            <person name="Daum C."/>
            <person name="Ng V."/>
            <person name="Clum A."/>
            <person name="Steindorff A."/>
            <person name="Ohm R."/>
            <person name="Martin F."/>
            <person name="Silar P."/>
            <person name="Natvig D."/>
            <person name="Lalanne C."/>
            <person name="Gautier V."/>
            <person name="Ament-Velasquez S.L."/>
            <person name="Kruys A."/>
            <person name="Hutchinson M.I."/>
            <person name="Powell A.J."/>
            <person name="Barry K."/>
            <person name="Miller A.N."/>
            <person name="Grigoriev I.V."/>
            <person name="Debuchy R."/>
            <person name="Gladieux P."/>
            <person name="Thoren M.H."/>
            <person name="Johannesson H."/>
        </authorList>
    </citation>
    <scope>NUCLEOTIDE SEQUENCE</scope>
    <source>
        <strain evidence="2">CBS 560.94</strain>
    </source>
</reference>
<keyword evidence="1" id="KW-0472">Membrane</keyword>
<accession>A0AAE0J177</accession>
<name>A0AAE0J177_9PEZI</name>
<organism evidence="2 3">
    <name type="scientific">Neurospora tetraspora</name>
    <dbReference type="NCBI Taxonomy" id="94610"/>
    <lineage>
        <taxon>Eukaryota</taxon>
        <taxon>Fungi</taxon>
        <taxon>Dikarya</taxon>
        <taxon>Ascomycota</taxon>
        <taxon>Pezizomycotina</taxon>
        <taxon>Sordariomycetes</taxon>
        <taxon>Sordariomycetidae</taxon>
        <taxon>Sordariales</taxon>
        <taxon>Sordariaceae</taxon>
        <taxon>Neurospora</taxon>
    </lineage>
</organism>
<sequence>MNRTSVTRVIGNLIASPTATHRPPQLRLLPRSLSFSFLRISLKSRKNNPGTAKKTRPQRVPNAIYMPLLNEPISRISSIVRKFFLFEFFVPCLGGHTLFTLLVWSRSLQNMLAVDFVEVLLGCATGAVFGYGYRRSSARLWDCSWKSLSGADCPEFDRTGVVDCRVVDHARRVGDGEISRLVFGYYNSPGAAKRNDKCEAEENVLVHLAARLVGNWPFRRFVGGVVETVLGIRQGRSRGPSRKLCKDIE</sequence>
<evidence type="ECO:0000313" key="3">
    <source>
        <dbReference type="Proteomes" id="UP001278500"/>
    </source>
</evidence>
<dbReference type="AlphaFoldDB" id="A0AAE0J177"/>
<dbReference type="Proteomes" id="UP001278500">
    <property type="component" value="Unassembled WGS sequence"/>
</dbReference>
<evidence type="ECO:0000256" key="1">
    <source>
        <dbReference type="SAM" id="Phobius"/>
    </source>
</evidence>
<reference evidence="2" key="1">
    <citation type="journal article" date="2023" name="Mol. Phylogenet. Evol.">
        <title>Genome-scale phylogeny and comparative genomics of the fungal order Sordariales.</title>
        <authorList>
            <person name="Hensen N."/>
            <person name="Bonometti L."/>
            <person name="Westerberg I."/>
            <person name="Brannstrom I.O."/>
            <person name="Guillou S."/>
            <person name="Cros-Aarteil S."/>
            <person name="Calhoun S."/>
            <person name="Haridas S."/>
            <person name="Kuo A."/>
            <person name="Mondo S."/>
            <person name="Pangilinan J."/>
            <person name="Riley R."/>
            <person name="LaButti K."/>
            <person name="Andreopoulos B."/>
            <person name="Lipzen A."/>
            <person name="Chen C."/>
            <person name="Yan M."/>
            <person name="Daum C."/>
            <person name="Ng V."/>
            <person name="Clum A."/>
            <person name="Steindorff A."/>
            <person name="Ohm R.A."/>
            <person name="Martin F."/>
            <person name="Silar P."/>
            <person name="Natvig D.O."/>
            <person name="Lalanne C."/>
            <person name="Gautier V."/>
            <person name="Ament-Velasquez S.L."/>
            <person name="Kruys A."/>
            <person name="Hutchinson M.I."/>
            <person name="Powell A.J."/>
            <person name="Barry K."/>
            <person name="Miller A.N."/>
            <person name="Grigoriev I.V."/>
            <person name="Debuchy R."/>
            <person name="Gladieux P."/>
            <person name="Hiltunen Thoren M."/>
            <person name="Johannesson H."/>
        </authorList>
    </citation>
    <scope>NUCLEOTIDE SEQUENCE</scope>
    <source>
        <strain evidence="2">CBS 560.94</strain>
    </source>
</reference>
<dbReference type="RefSeq" id="XP_062677215.1">
    <property type="nucleotide sequence ID" value="XM_062823638.1"/>
</dbReference>
<feature type="transmembrane region" description="Helical" evidence="1">
    <location>
        <begin position="111"/>
        <end position="131"/>
    </location>
</feature>
<gene>
    <name evidence="2" type="ORF">B0H65DRAFT_340641</name>
</gene>